<name>A0A7S3N3S7_9SPIT</name>
<proteinExistence type="predicted"/>
<gene>
    <name evidence="1" type="ORF">SINC0208_LOCUS13896</name>
</gene>
<organism evidence="1">
    <name type="scientific">Strombidium inclinatum</name>
    <dbReference type="NCBI Taxonomy" id="197538"/>
    <lineage>
        <taxon>Eukaryota</taxon>
        <taxon>Sar</taxon>
        <taxon>Alveolata</taxon>
        <taxon>Ciliophora</taxon>
        <taxon>Intramacronucleata</taxon>
        <taxon>Spirotrichea</taxon>
        <taxon>Oligotrichia</taxon>
        <taxon>Strombidiidae</taxon>
        <taxon>Strombidium</taxon>
    </lineage>
</organism>
<accession>A0A7S3N3S7</accession>
<evidence type="ECO:0000313" key="1">
    <source>
        <dbReference type="EMBL" id="CAE0333258.1"/>
    </source>
</evidence>
<dbReference type="AlphaFoldDB" id="A0A7S3N3S7"/>
<dbReference type="EMBL" id="HBIH01034962">
    <property type="protein sequence ID" value="CAE0333258.1"/>
    <property type="molecule type" value="Transcribed_RNA"/>
</dbReference>
<protein>
    <submittedName>
        <fullName evidence="1">Uncharacterized protein</fullName>
    </submittedName>
</protein>
<sequence length="123" mass="14034">MLPSLSLGFEQLVYFFKGKAEAGGDELDLFAWLNSCVFQDLITRNERQGLQFGLDQITFIVEIILVIVSVLPEDHLELLGQNLERQRLRHALQGAAYFEGFTQRCLQRLMLSDSFSQNVLPDV</sequence>
<reference evidence="1" key="1">
    <citation type="submission" date="2021-01" db="EMBL/GenBank/DDBJ databases">
        <authorList>
            <person name="Corre E."/>
            <person name="Pelletier E."/>
            <person name="Niang G."/>
            <person name="Scheremetjew M."/>
            <person name="Finn R."/>
            <person name="Kale V."/>
            <person name="Holt S."/>
            <person name="Cochrane G."/>
            <person name="Meng A."/>
            <person name="Brown T."/>
            <person name="Cohen L."/>
        </authorList>
    </citation>
    <scope>NUCLEOTIDE SEQUENCE</scope>
    <source>
        <strain evidence="1">S3</strain>
    </source>
</reference>